<name>A0A841CAD4_9PSEU</name>
<dbReference type="PANTHER" id="PTHR46637:SF1">
    <property type="entry name" value="BLL5188 PROTEIN"/>
    <property type="match status" value="1"/>
</dbReference>
<feature type="region of interest" description="Disordered" evidence="1">
    <location>
        <begin position="152"/>
        <end position="191"/>
    </location>
</feature>
<dbReference type="AlphaFoldDB" id="A0A841CAD4"/>
<dbReference type="Pfam" id="PF13340">
    <property type="entry name" value="DUF4096"/>
    <property type="match status" value="1"/>
</dbReference>
<proteinExistence type="predicted"/>
<comment type="caution">
    <text evidence="3">The sequence shown here is derived from an EMBL/GenBank/DDBJ whole genome shotgun (WGS) entry which is preliminary data.</text>
</comment>
<dbReference type="PANTHER" id="PTHR46637">
    <property type="entry name" value="TIS1421-TRANSPOSASE PROTEIN A"/>
    <property type="match status" value="1"/>
</dbReference>
<evidence type="ECO:0000259" key="2">
    <source>
        <dbReference type="Pfam" id="PF13340"/>
    </source>
</evidence>
<sequence>MPDGIGGARTAGGARLLAGGGSRTVAIPDRLAETPSGATLVVMGDNLSRRLVPDPLWRTVASLLPGFGPRPQGGGTAPRDGRDVFTAVVFVLTGGCAWRRLPPAFGVSPATAHRRFLAWTEAGVWERLRRALRENPDLGDDREWAVAIVDAARSRNASRRDGPDAAGPARPHPPAGPACPAAAPPPGRPPR</sequence>
<organism evidence="3 4">
    <name type="scientific">Saccharothrix tamanrassetensis</name>
    <dbReference type="NCBI Taxonomy" id="1051531"/>
    <lineage>
        <taxon>Bacteria</taxon>
        <taxon>Bacillati</taxon>
        <taxon>Actinomycetota</taxon>
        <taxon>Actinomycetes</taxon>
        <taxon>Pseudonocardiales</taxon>
        <taxon>Pseudonocardiaceae</taxon>
        <taxon>Saccharothrix</taxon>
    </lineage>
</organism>
<reference evidence="3 4" key="1">
    <citation type="submission" date="2020-08" db="EMBL/GenBank/DDBJ databases">
        <title>Genomic Encyclopedia of Type Strains, Phase III (KMG-III): the genomes of soil and plant-associated and newly described type strains.</title>
        <authorList>
            <person name="Whitman W."/>
        </authorList>
    </citation>
    <scope>NUCLEOTIDE SEQUENCE [LARGE SCALE GENOMIC DNA]</scope>
    <source>
        <strain evidence="3 4">CECT 8640</strain>
    </source>
</reference>
<feature type="domain" description="Insertion element IS402-like" evidence="2">
    <location>
        <begin position="53"/>
        <end position="128"/>
    </location>
</feature>
<dbReference type="InterPro" id="IPR052909">
    <property type="entry name" value="Transposase_6_like"/>
</dbReference>
<feature type="compositionally biased region" description="Pro residues" evidence="1">
    <location>
        <begin position="170"/>
        <end position="191"/>
    </location>
</feature>
<evidence type="ECO:0000313" key="3">
    <source>
        <dbReference type="EMBL" id="MBB5953940.1"/>
    </source>
</evidence>
<protein>
    <submittedName>
        <fullName evidence="3">Transposase</fullName>
    </submittedName>
</protein>
<evidence type="ECO:0000313" key="4">
    <source>
        <dbReference type="Proteomes" id="UP000547510"/>
    </source>
</evidence>
<dbReference type="InterPro" id="IPR025161">
    <property type="entry name" value="IS402-like_dom"/>
</dbReference>
<evidence type="ECO:0000256" key="1">
    <source>
        <dbReference type="SAM" id="MobiDB-lite"/>
    </source>
</evidence>
<dbReference type="Proteomes" id="UP000547510">
    <property type="component" value="Unassembled WGS sequence"/>
</dbReference>
<gene>
    <name evidence="3" type="ORF">FHS29_000510</name>
</gene>
<dbReference type="RefSeq" id="WP_184687769.1">
    <property type="nucleotide sequence ID" value="NZ_JACHJN010000001.1"/>
</dbReference>
<dbReference type="EMBL" id="JACHJN010000001">
    <property type="protein sequence ID" value="MBB5953940.1"/>
    <property type="molecule type" value="Genomic_DNA"/>
</dbReference>
<accession>A0A841CAD4</accession>
<keyword evidence="4" id="KW-1185">Reference proteome</keyword>